<keyword evidence="2" id="KW-1185">Reference proteome</keyword>
<sequence>MQQRQPLDACRRFHADYVTYRMLTTYHGAAIQWVRSEAPPAIEQMRAGEVAIFKERPMLDEAPILHGSRPIAGTGETRLLSVIDPVIAD</sequence>
<evidence type="ECO:0000313" key="2">
    <source>
        <dbReference type="Proteomes" id="UP000197783"/>
    </source>
</evidence>
<dbReference type="RefSeq" id="WP_169715761.1">
    <property type="nucleotide sequence ID" value="NZ_NBBJ01000010.1"/>
</dbReference>
<dbReference type="EMBL" id="NBBJ01000010">
    <property type="protein sequence ID" value="OWK27704.1"/>
    <property type="molecule type" value="Genomic_DNA"/>
</dbReference>
<gene>
    <name evidence="1" type="ORF">SPMU_33460</name>
</gene>
<dbReference type="Proteomes" id="UP000197783">
    <property type="component" value="Unassembled WGS sequence"/>
</dbReference>
<organism evidence="1 2">
    <name type="scientific">Sphingomonas mucosissima</name>
    <dbReference type="NCBI Taxonomy" id="370959"/>
    <lineage>
        <taxon>Bacteria</taxon>
        <taxon>Pseudomonadati</taxon>
        <taxon>Pseudomonadota</taxon>
        <taxon>Alphaproteobacteria</taxon>
        <taxon>Sphingomonadales</taxon>
        <taxon>Sphingomonadaceae</taxon>
        <taxon>Sphingomonas</taxon>
    </lineage>
</organism>
<accession>A0A245ZDC3</accession>
<dbReference type="AlphaFoldDB" id="A0A245ZDC3"/>
<proteinExistence type="predicted"/>
<protein>
    <submittedName>
        <fullName evidence="1">Uncharacterized protein</fullName>
    </submittedName>
</protein>
<evidence type="ECO:0000313" key="1">
    <source>
        <dbReference type="EMBL" id="OWK27704.1"/>
    </source>
</evidence>
<dbReference type="Pfam" id="PF08856">
    <property type="entry name" value="DUF1826"/>
    <property type="match status" value="1"/>
</dbReference>
<dbReference type="InterPro" id="IPR014955">
    <property type="entry name" value="DUF1826"/>
</dbReference>
<comment type="caution">
    <text evidence="1">The sequence shown here is derived from an EMBL/GenBank/DDBJ whole genome shotgun (WGS) entry which is preliminary data.</text>
</comment>
<name>A0A245ZDC3_9SPHN</name>
<reference evidence="1 2" key="1">
    <citation type="submission" date="2017-03" db="EMBL/GenBank/DDBJ databases">
        <title>Genome sequence of Sphingomonas mucosissima DSM 17494.</title>
        <authorList>
            <person name="Poehlein A."/>
            <person name="Wuebbeler J.H."/>
            <person name="Steinbuechel A."/>
            <person name="Daniel R."/>
        </authorList>
    </citation>
    <scope>NUCLEOTIDE SEQUENCE [LARGE SCALE GENOMIC DNA]</scope>
    <source>
        <strain evidence="1 2">DSM 17494</strain>
    </source>
</reference>